<proteinExistence type="predicted"/>
<evidence type="ECO:0000313" key="8">
    <source>
        <dbReference type="Proteomes" id="UP000747013"/>
    </source>
</evidence>
<dbReference type="GO" id="GO:0005886">
    <property type="term" value="C:plasma membrane"/>
    <property type="evidence" value="ECO:0007669"/>
    <property type="project" value="UniProtKB-SubCell"/>
</dbReference>
<keyword evidence="3 6" id="KW-0812">Transmembrane</keyword>
<feature type="transmembrane region" description="Helical" evidence="6">
    <location>
        <begin position="37"/>
        <end position="56"/>
    </location>
</feature>
<sequence length="174" mass="19420">SWLSWTMLPADTTMLMAEEKMLPSSFGKKNKNGAPTFSLILTASLIQVFLVILLFSEEAYNFALSLCTAAIVVCYIFVGLYQIKFSLQNKDTKQLWIGIFAAAFQIIAIALAGLHYLMLVCIGYLPGIYFYYRAKKEYNLDGGKLTKSEIMWSIIIVMLAIISIVMTATGSIKI</sequence>
<name>A0A921HRU8_9LACO</name>
<keyword evidence="4 6" id="KW-1133">Transmembrane helix</keyword>
<dbReference type="PANTHER" id="PTHR42770:SF4">
    <property type="entry name" value="ARGININE_ORNITHINE ANTIPORTER-RELATED"/>
    <property type="match status" value="1"/>
</dbReference>
<feature type="transmembrane region" description="Helical" evidence="6">
    <location>
        <begin position="95"/>
        <end position="125"/>
    </location>
</feature>
<dbReference type="AlphaFoldDB" id="A0A921HRU8"/>
<reference evidence="7" key="2">
    <citation type="submission" date="2021-09" db="EMBL/GenBank/DDBJ databases">
        <authorList>
            <person name="Gilroy R."/>
        </authorList>
    </citation>
    <scope>NUCLEOTIDE SEQUENCE</scope>
    <source>
        <strain evidence="7">7886</strain>
    </source>
</reference>
<accession>A0A921HRU8</accession>
<dbReference type="GO" id="GO:0022857">
    <property type="term" value="F:transmembrane transporter activity"/>
    <property type="evidence" value="ECO:0007669"/>
    <property type="project" value="InterPro"/>
</dbReference>
<evidence type="ECO:0000256" key="4">
    <source>
        <dbReference type="ARBA" id="ARBA00022989"/>
    </source>
</evidence>
<keyword evidence="5 6" id="KW-0472">Membrane</keyword>
<comment type="subcellular location">
    <subcellularLocation>
        <location evidence="1">Cell membrane</location>
        <topology evidence="1">Multi-pass membrane protein</topology>
    </subcellularLocation>
</comment>
<evidence type="ECO:0000256" key="3">
    <source>
        <dbReference type="ARBA" id="ARBA00022692"/>
    </source>
</evidence>
<dbReference type="EMBL" id="DYWC01000171">
    <property type="protein sequence ID" value="HJF87244.1"/>
    <property type="molecule type" value="Genomic_DNA"/>
</dbReference>
<dbReference type="PANTHER" id="PTHR42770">
    <property type="entry name" value="AMINO ACID TRANSPORTER-RELATED"/>
    <property type="match status" value="1"/>
</dbReference>
<organism evidence="7 8">
    <name type="scientific">Companilactobacillus farciminis</name>
    <dbReference type="NCBI Taxonomy" id="1612"/>
    <lineage>
        <taxon>Bacteria</taxon>
        <taxon>Bacillati</taxon>
        <taxon>Bacillota</taxon>
        <taxon>Bacilli</taxon>
        <taxon>Lactobacillales</taxon>
        <taxon>Lactobacillaceae</taxon>
        <taxon>Companilactobacillus</taxon>
    </lineage>
</organism>
<feature type="transmembrane region" description="Helical" evidence="6">
    <location>
        <begin position="62"/>
        <end position="83"/>
    </location>
</feature>
<protein>
    <submittedName>
        <fullName evidence="7">Amino acid permease</fullName>
    </submittedName>
</protein>
<dbReference type="Proteomes" id="UP000747013">
    <property type="component" value="Unassembled WGS sequence"/>
</dbReference>
<evidence type="ECO:0000313" key="7">
    <source>
        <dbReference type="EMBL" id="HJF87244.1"/>
    </source>
</evidence>
<evidence type="ECO:0000256" key="5">
    <source>
        <dbReference type="ARBA" id="ARBA00023136"/>
    </source>
</evidence>
<keyword evidence="2" id="KW-1003">Cell membrane</keyword>
<evidence type="ECO:0000256" key="6">
    <source>
        <dbReference type="SAM" id="Phobius"/>
    </source>
</evidence>
<feature type="transmembrane region" description="Helical" evidence="6">
    <location>
        <begin position="150"/>
        <end position="172"/>
    </location>
</feature>
<evidence type="ECO:0000256" key="1">
    <source>
        <dbReference type="ARBA" id="ARBA00004651"/>
    </source>
</evidence>
<evidence type="ECO:0000256" key="2">
    <source>
        <dbReference type="ARBA" id="ARBA00022475"/>
    </source>
</evidence>
<gene>
    <name evidence="7" type="ORF">K8V88_07380</name>
</gene>
<dbReference type="InterPro" id="IPR002293">
    <property type="entry name" value="AA/rel_permease1"/>
</dbReference>
<comment type="caution">
    <text evidence="7">The sequence shown here is derived from an EMBL/GenBank/DDBJ whole genome shotgun (WGS) entry which is preliminary data.</text>
</comment>
<dbReference type="Gene3D" id="1.20.1740.10">
    <property type="entry name" value="Amino acid/polyamine transporter I"/>
    <property type="match status" value="1"/>
</dbReference>
<dbReference type="InterPro" id="IPR050367">
    <property type="entry name" value="APC_superfamily"/>
</dbReference>
<feature type="non-terminal residue" evidence="7">
    <location>
        <position position="1"/>
    </location>
</feature>
<reference evidence="7" key="1">
    <citation type="journal article" date="2021" name="PeerJ">
        <title>Extensive microbial diversity within the chicken gut microbiome revealed by metagenomics and culture.</title>
        <authorList>
            <person name="Gilroy R."/>
            <person name="Ravi A."/>
            <person name="Getino M."/>
            <person name="Pursley I."/>
            <person name="Horton D.L."/>
            <person name="Alikhan N.F."/>
            <person name="Baker D."/>
            <person name="Gharbi K."/>
            <person name="Hall N."/>
            <person name="Watson M."/>
            <person name="Adriaenssens E.M."/>
            <person name="Foster-Nyarko E."/>
            <person name="Jarju S."/>
            <person name="Secka A."/>
            <person name="Antonio M."/>
            <person name="Oren A."/>
            <person name="Chaudhuri R.R."/>
            <person name="La Ragione R."/>
            <person name="Hildebrand F."/>
            <person name="Pallen M.J."/>
        </authorList>
    </citation>
    <scope>NUCLEOTIDE SEQUENCE</scope>
    <source>
        <strain evidence="7">7886</strain>
    </source>
</reference>
<dbReference type="Pfam" id="PF13520">
    <property type="entry name" value="AA_permease_2"/>
    <property type="match status" value="1"/>
</dbReference>